<evidence type="ECO:0000256" key="1">
    <source>
        <dbReference type="SAM" id="Phobius"/>
    </source>
</evidence>
<dbReference type="Proteomes" id="UP001523566">
    <property type="component" value="Unassembled WGS sequence"/>
</dbReference>
<keyword evidence="3" id="KW-1185">Reference proteome</keyword>
<keyword evidence="1" id="KW-0812">Transmembrane</keyword>
<comment type="caution">
    <text evidence="2">The sequence shown here is derived from an EMBL/GenBank/DDBJ whole genome shotgun (WGS) entry which is preliminary data.</text>
</comment>
<name>A0ABT1E5D6_9FIRM</name>
<dbReference type="EMBL" id="JAMZFW010000001">
    <property type="protein sequence ID" value="MCP1100916.1"/>
    <property type="molecule type" value="Genomic_DNA"/>
</dbReference>
<proteinExistence type="predicted"/>
<sequence>MEKRSDKKKEIFIGFLILWVILSVAILGNRLVEAAKAEGNTISLLQTTGTSANNEEQIWETTTEIEVFRAAYQNDSKEISVLSSNEDKVIAPGTNQEYTFKIKNNSDETMSYKMTCEVFTEPKDLFFPVEMSLKSYSGSYLLGDEDTLVNVEDISLITDLADLAGNHYAFYTLNWQWPFEWGNDEYDTYLGNRAVEEDLKVTVVIKTIAEMDTERNGEPKTGDGAKIKLWLGIAGLCLLIIIVLYFKRKK</sequence>
<evidence type="ECO:0000313" key="2">
    <source>
        <dbReference type="EMBL" id="MCP1100916.1"/>
    </source>
</evidence>
<dbReference type="NCBIfam" id="TIGR01167">
    <property type="entry name" value="LPXTG_anchor"/>
    <property type="match status" value="1"/>
</dbReference>
<organism evidence="2 3">
    <name type="scientific">Aequitasia blattaphilus</name>
    <dbReference type="NCBI Taxonomy" id="2949332"/>
    <lineage>
        <taxon>Bacteria</taxon>
        <taxon>Bacillati</taxon>
        <taxon>Bacillota</taxon>
        <taxon>Clostridia</taxon>
        <taxon>Lachnospirales</taxon>
        <taxon>Lachnospiraceae</taxon>
        <taxon>Aequitasia</taxon>
    </lineage>
</organism>
<evidence type="ECO:0000313" key="3">
    <source>
        <dbReference type="Proteomes" id="UP001523566"/>
    </source>
</evidence>
<protein>
    <submittedName>
        <fullName evidence="2">LPXTG cell wall anchor domain-containing protein</fullName>
    </submittedName>
</protein>
<feature type="transmembrane region" description="Helical" evidence="1">
    <location>
        <begin position="229"/>
        <end position="246"/>
    </location>
</feature>
<reference evidence="2 3" key="1">
    <citation type="journal article" date="2022" name="Genome Biol. Evol.">
        <title>Host diet, physiology and behaviors set the stage for Lachnospiraceae cladogenesis.</title>
        <authorList>
            <person name="Vera-Ponce De Leon A."/>
            <person name="Schneider M."/>
            <person name="Jahnes B.C."/>
            <person name="Sadowski V."/>
            <person name="Camuy-Velez L.A."/>
            <person name="Duan J."/>
            <person name="Sabree Z.L."/>
        </authorList>
    </citation>
    <scope>NUCLEOTIDE SEQUENCE [LARGE SCALE GENOMIC DNA]</scope>
    <source>
        <strain evidence="2 3">PAL113</strain>
    </source>
</reference>
<accession>A0ABT1E5D6</accession>
<keyword evidence="1" id="KW-0472">Membrane</keyword>
<gene>
    <name evidence="2" type="ORF">NK125_00635</name>
</gene>
<keyword evidence="1" id="KW-1133">Transmembrane helix</keyword>
<dbReference type="RefSeq" id="WP_262064702.1">
    <property type="nucleotide sequence ID" value="NZ_JAMXOD010000001.1"/>
</dbReference>